<dbReference type="Proteomes" id="UP000711488">
    <property type="component" value="Unassembled WGS sequence"/>
</dbReference>
<sequence>MSEQELMLSFSANTTNRTGEGFWGIGIRLLNIYLGSGSRSGSFGADWSNTIRFVPRADYAPDTRVCHMTLEQLCDEMERCSRVDGDVVEEVSYYATRLVSNQQSATISYNSASLYQYLEDFKHNFIQFFESLKDNFVLFPESFMHNFVILKIGRGYWSLDKFHDGIVIQRSLSVFDVMSKCLNNSRIIEGSGCRLECSRRNEFHSSSSRPNKTMKDFIGWMKESEHLSRPYNVISSNCVCLTKELEEKFHR</sequence>
<reference evidence="1" key="1">
    <citation type="submission" date="2014-08" db="EMBL/GenBank/DDBJ databases">
        <authorList>
            <person name="Murali S."/>
            <person name="Richards S."/>
            <person name="Bandaranaike D."/>
            <person name="Bellair M."/>
            <person name="Blankenburg K."/>
            <person name="Chao H."/>
            <person name="Dinh H."/>
            <person name="Doddapaneni H."/>
            <person name="Dugan-Rocha S."/>
            <person name="Elkadiri S."/>
            <person name="Gnanaolivu R."/>
            <person name="Hughes D."/>
            <person name="Lee S."/>
            <person name="Li M."/>
            <person name="Ming W."/>
            <person name="Munidasa M."/>
            <person name="Muniz J."/>
            <person name="Nguyen L."/>
            <person name="Osuji N."/>
            <person name="Pu L.-L."/>
            <person name="Puazo M."/>
            <person name="Skinner E."/>
            <person name="Qu C."/>
            <person name="Quiroz J."/>
            <person name="Raj R."/>
            <person name="Weissenberger G."/>
            <person name="Xin Y."/>
            <person name="Zou X."/>
            <person name="Han Y."/>
            <person name="Worley K."/>
            <person name="Muzny D."/>
            <person name="Gibbs R."/>
        </authorList>
    </citation>
    <scope>NUCLEOTIDE SEQUENCE</scope>
    <source>
        <strain evidence="1">HAZT.00-mixed</strain>
        <tissue evidence="1">Whole organism</tissue>
    </source>
</reference>
<evidence type="ECO:0000313" key="1">
    <source>
        <dbReference type="EMBL" id="KAA0200748.1"/>
    </source>
</evidence>
<proteinExistence type="predicted"/>
<organism evidence="1">
    <name type="scientific">Hyalella azteca</name>
    <name type="common">Amphipod</name>
    <dbReference type="NCBI Taxonomy" id="294128"/>
    <lineage>
        <taxon>Eukaryota</taxon>
        <taxon>Metazoa</taxon>
        <taxon>Ecdysozoa</taxon>
        <taxon>Arthropoda</taxon>
        <taxon>Crustacea</taxon>
        <taxon>Multicrustacea</taxon>
        <taxon>Malacostraca</taxon>
        <taxon>Eumalacostraca</taxon>
        <taxon>Peracarida</taxon>
        <taxon>Amphipoda</taxon>
        <taxon>Senticaudata</taxon>
        <taxon>Talitrida</taxon>
        <taxon>Talitroidea</taxon>
        <taxon>Hyalellidae</taxon>
        <taxon>Hyalella</taxon>
    </lineage>
</organism>
<accession>A0A6A0H7W3</accession>
<dbReference type="EMBL" id="JQDR03006088">
    <property type="protein sequence ID" value="KAA0200748.1"/>
    <property type="molecule type" value="Genomic_DNA"/>
</dbReference>
<dbReference type="AlphaFoldDB" id="A0A6A0H7W3"/>
<name>A0A6A0H7W3_HYAAZ</name>
<gene>
    <name evidence="1" type="ORF">HAZT_HAZT008924</name>
</gene>
<reference evidence="1" key="2">
    <citation type="journal article" date="2018" name="Environ. Sci. Technol.">
        <title>The Toxicogenome of Hyalella azteca: A Model for Sediment Ecotoxicology and Evolutionary Toxicology.</title>
        <authorList>
            <person name="Poynton H.C."/>
            <person name="Hasenbein S."/>
            <person name="Benoit J.B."/>
            <person name="Sepulveda M.S."/>
            <person name="Poelchau M.F."/>
            <person name="Hughes D.S.T."/>
            <person name="Murali S.C."/>
            <person name="Chen S."/>
            <person name="Glastad K.M."/>
            <person name="Goodisman M.A.D."/>
            <person name="Werren J.H."/>
            <person name="Vineis J.H."/>
            <person name="Bowen J.L."/>
            <person name="Friedrich M."/>
            <person name="Jones J."/>
            <person name="Robertson H.M."/>
            <person name="Feyereisen R."/>
            <person name="Mechler-Hickson A."/>
            <person name="Mathers N."/>
            <person name="Lee C.E."/>
            <person name="Colbourne J.K."/>
            <person name="Biales A."/>
            <person name="Johnston J.S."/>
            <person name="Wellborn G.A."/>
            <person name="Rosendale A.J."/>
            <person name="Cridge A.G."/>
            <person name="Munoz-Torres M.C."/>
            <person name="Bain P.A."/>
            <person name="Manny A.R."/>
            <person name="Major K.M."/>
            <person name="Lambert F.N."/>
            <person name="Vulpe C.D."/>
            <person name="Tuck P."/>
            <person name="Blalock B.J."/>
            <person name="Lin Y.Y."/>
            <person name="Smith M.E."/>
            <person name="Ochoa-Acuna H."/>
            <person name="Chen M.M."/>
            <person name="Childers C.P."/>
            <person name="Qu J."/>
            <person name="Dugan S."/>
            <person name="Lee S.L."/>
            <person name="Chao H."/>
            <person name="Dinh H."/>
            <person name="Han Y."/>
            <person name="Doddapaneni H."/>
            <person name="Worley K.C."/>
            <person name="Muzny D.M."/>
            <person name="Gibbs R.A."/>
            <person name="Richards S."/>
        </authorList>
    </citation>
    <scope>NUCLEOTIDE SEQUENCE</scope>
    <source>
        <strain evidence="1">HAZT.00-mixed</strain>
        <tissue evidence="1">Whole organism</tissue>
    </source>
</reference>
<reference evidence="1" key="3">
    <citation type="submission" date="2019-06" db="EMBL/GenBank/DDBJ databases">
        <authorList>
            <person name="Poynton C."/>
            <person name="Hasenbein S."/>
            <person name="Benoit J.B."/>
            <person name="Sepulveda M.S."/>
            <person name="Poelchau M.F."/>
            <person name="Murali S.C."/>
            <person name="Chen S."/>
            <person name="Glastad K.M."/>
            <person name="Werren J.H."/>
            <person name="Vineis J.H."/>
            <person name="Bowen J.L."/>
            <person name="Friedrich M."/>
            <person name="Jones J."/>
            <person name="Robertson H.M."/>
            <person name="Feyereisen R."/>
            <person name="Mechler-Hickson A."/>
            <person name="Mathers N."/>
            <person name="Lee C.E."/>
            <person name="Colbourne J.K."/>
            <person name="Biales A."/>
            <person name="Johnston J.S."/>
            <person name="Wellborn G.A."/>
            <person name="Rosendale A.J."/>
            <person name="Cridge A.G."/>
            <person name="Munoz-Torres M.C."/>
            <person name="Bain P.A."/>
            <person name="Manny A.R."/>
            <person name="Major K.M."/>
            <person name="Lambert F.N."/>
            <person name="Vulpe C.D."/>
            <person name="Tuck P."/>
            <person name="Blalock B.J."/>
            <person name="Lin Y.-Y."/>
            <person name="Smith M.E."/>
            <person name="Ochoa-Acuna H."/>
            <person name="Chen M.-J.M."/>
            <person name="Childers C.P."/>
            <person name="Qu J."/>
            <person name="Dugan S."/>
            <person name="Lee S.L."/>
            <person name="Chao H."/>
            <person name="Dinh H."/>
            <person name="Han Y."/>
            <person name="Doddapaneni H."/>
            <person name="Worley K.C."/>
            <person name="Muzny D.M."/>
            <person name="Gibbs R.A."/>
            <person name="Richards S."/>
        </authorList>
    </citation>
    <scope>NUCLEOTIDE SEQUENCE</scope>
    <source>
        <strain evidence="1">HAZT.00-mixed</strain>
        <tissue evidence="1">Whole organism</tissue>
    </source>
</reference>
<dbReference type="OrthoDB" id="6381337at2759"/>
<protein>
    <submittedName>
        <fullName evidence="1">Uncharacterized protein</fullName>
    </submittedName>
</protein>
<comment type="caution">
    <text evidence="1">The sequence shown here is derived from an EMBL/GenBank/DDBJ whole genome shotgun (WGS) entry which is preliminary data.</text>
</comment>